<dbReference type="SUPFAM" id="SSF53067">
    <property type="entry name" value="Actin-like ATPase domain"/>
    <property type="match status" value="1"/>
</dbReference>
<dbReference type="InterPro" id="IPR000600">
    <property type="entry name" value="ROK"/>
</dbReference>
<dbReference type="PANTHER" id="PTHR18964">
    <property type="entry name" value="ROK (REPRESSOR, ORF, KINASE) FAMILY"/>
    <property type="match status" value="1"/>
</dbReference>
<evidence type="ECO:0000256" key="1">
    <source>
        <dbReference type="ARBA" id="ARBA00006479"/>
    </source>
</evidence>
<gene>
    <name evidence="2" type="ORF">AVDCRST_MAG30-944</name>
</gene>
<dbReference type="AlphaFoldDB" id="A0A6J4S4U7"/>
<dbReference type="InterPro" id="IPR049874">
    <property type="entry name" value="ROK_cs"/>
</dbReference>
<dbReference type="EMBL" id="CADCVS010000157">
    <property type="protein sequence ID" value="CAA9483604.1"/>
    <property type="molecule type" value="Genomic_DNA"/>
</dbReference>
<dbReference type="PROSITE" id="PS01125">
    <property type="entry name" value="ROK"/>
    <property type="match status" value="1"/>
</dbReference>
<name>A0A6J4S4U7_9ACTN</name>
<dbReference type="InterPro" id="IPR043129">
    <property type="entry name" value="ATPase_NBD"/>
</dbReference>
<dbReference type="Gene3D" id="3.30.420.40">
    <property type="match status" value="2"/>
</dbReference>
<evidence type="ECO:0000313" key="2">
    <source>
        <dbReference type="EMBL" id="CAA9483604.1"/>
    </source>
</evidence>
<evidence type="ECO:0008006" key="3">
    <source>
        <dbReference type="Google" id="ProtNLM"/>
    </source>
</evidence>
<reference evidence="2" key="1">
    <citation type="submission" date="2020-02" db="EMBL/GenBank/DDBJ databases">
        <authorList>
            <person name="Meier V. D."/>
        </authorList>
    </citation>
    <scope>NUCLEOTIDE SEQUENCE</scope>
    <source>
        <strain evidence="2">AVDCRST_MAG30</strain>
    </source>
</reference>
<sequence length="321" mass="32888">MSEFVGIDVGGTKVAAAALVDGRLHEKVVEPTAMESADALVEQIVRLIGEVRTPGAQAVGIGVPSVVEFATGRIRSSVNIPLADVPLRALLTDRVGLPVYVENDASCAALAEAHEEGKLTCPDLVLFTVGTGVGGGLVLNGRLYRGATGAAAEIGHTVIGLDLTDGAPEPAHRAPWDGSLEQLAAGSALDRLARAAAEKDPDSELGRRLARDGELTGHDVVELAQAGDGVAADLIRILGERLGIGMANAINTFDPREVVIGGGVSRAGALILEPAERVARAYTLPGVGTETLIRIARAGPDAGLYGAALIAAQEYADDHAS</sequence>
<dbReference type="PANTHER" id="PTHR18964:SF149">
    <property type="entry name" value="BIFUNCTIONAL UDP-N-ACETYLGLUCOSAMINE 2-EPIMERASE_N-ACETYLMANNOSAMINE KINASE"/>
    <property type="match status" value="1"/>
</dbReference>
<organism evidence="2">
    <name type="scientific">uncultured Solirubrobacteraceae bacterium</name>
    <dbReference type="NCBI Taxonomy" id="1162706"/>
    <lineage>
        <taxon>Bacteria</taxon>
        <taxon>Bacillati</taxon>
        <taxon>Actinomycetota</taxon>
        <taxon>Thermoleophilia</taxon>
        <taxon>Solirubrobacterales</taxon>
        <taxon>Solirubrobacteraceae</taxon>
        <taxon>environmental samples</taxon>
    </lineage>
</organism>
<proteinExistence type="inferred from homology"/>
<comment type="similarity">
    <text evidence="1">Belongs to the ROK (NagC/XylR) family.</text>
</comment>
<accession>A0A6J4S4U7</accession>
<dbReference type="Pfam" id="PF00480">
    <property type="entry name" value="ROK"/>
    <property type="match status" value="1"/>
</dbReference>
<protein>
    <recommendedName>
        <fullName evidence="3">Glucokinase</fullName>
    </recommendedName>
</protein>